<dbReference type="Proteomes" id="UP000178428">
    <property type="component" value="Unassembled WGS sequence"/>
</dbReference>
<dbReference type="PANTHER" id="PTHR15394:SF3">
    <property type="entry name" value="SERINE HYDROLASE RBBP9"/>
    <property type="match status" value="1"/>
</dbReference>
<reference evidence="2 3" key="1">
    <citation type="journal article" date="2016" name="Nat. Commun.">
        <title>Thousands of microbial genomes shed light on interconnected biogeochemical processes in an aquifer system.</title>
        <authorList>
            <person name="Anantharaman K."/>
            <person name="Brown C.T."/>
            <person name="Hug L.A."/>
            <person name="Sharon I."/>
            <person name="Castelle C.J."/>
            <person name="Probst A.J."/>
            <person name="Thomas B.C."/>
            <person name="Singh A."/>
            <person name="Wilkins M.J."/>
            <person name="Karaoz U."/>
            <person name="Brodie E.L."/>
            <person name="Williams K.H."/>
            <person name="Hubbard S.S."/>
            <person name="Banfield J.F."/>
        </authorList>
    </citation>
    <scope>NUCLEOTIDE SEQUENCE [LARGE SCALE GENOMIC DNA]</scope>
</reference>
<evidence type="ECO:0000256" key="1">
    <source>
        <dbReference type="SAM" id="SignalP"/>
    </source>
</evidence>
<evidence type="ECO:0000313" key="2">
    <source>
        <dbReference type="EMBL" id="OGZ30219.1"/>
    </source>
</evidence>
<proteinExistence type="predicted"/>
<accession>A0A1G2EWN9</accession>
<name>A0A1G2EWN9_9BACT</name>
<feature type="signal peptide" evidence="1">
    <location>
        <begin position="1"/>
        <end position="21"/>
    </location>
</feature>
<dbReference type="Pfam" id="PF06821">
    <property type="entry name" value="Ser_hydrolase"/>
    <property type="match status" value="1"/>
</dbReference>
<dbReference type="Gene3D" id="3.40.50.1820">
    <property type="entry name" value="alpha/beta hydrolase"/>
    <property type="match status" value="1"/>
</dbReference>
<organism evidence="2 3">
    <name type="scientific">Candidatus Niyogibacteria bacterium RIFCSPLOWO2_02_FULL_45_13</name>
    <dbReference type="NCBI Taxonomy" id="1801725"/>
    <lineage>
        <taxon>Bacteria</taxon>
        <taxon>Candidatus Niyogiibacteriota</taxon>
    </lineage>
</organism>
<dbReference type="STRING" id="1801725.A3J00_00965"/>
<dbReference type="InterPro" id="IPR010662">
    <property type="entry name" value="RBBP9/YdeN"/>
</dbReference>
<evidence type="ECO:0000313" key="3">
    <source>
        <dbReference type="Proteomes" id="UP000178428"/>
    </source>
</evidence>
<dbReference type="SUPFAM" id="SSF53474">
    <property type="entry name" value="alpha/beta-Hydrolases"/>
    <property type="match status" value="1"/>
</dbReference>
<feature type="chain" id="PRO_5009582789" description="Alpha/beta hydrolase" evidence="1">
    <location>
        <begin position="22"/>
        <end position="219"/>
    </location>
</feature>
<keyword evidence="1" id="KW-0732">Signal</keyword>
<comment type="caution">
    <text evidence="2">The sequence shown here is derived from an EMBL/GenBank/DDBJ whole genome shotgun (WGS) entry which is preliminary data.</text>
</comment>
<protein>
    <recommendedName>
        <fullName evidence="4">Alpha/beta hydrolase</fullName>
    </recommendedName>
</protein>
<evidence type="ECO:0008006" key="4">
    <source>
        <dbReference type="Google" id="ProtNLM"/>
    </source>
</evidence>
<gene>
    <name evidence="2" type="ORF">A3J00_00965</name>
</gene>
<dbReference type="GO" id="GO:0016787">
    <property type="term" value="F:hydrolase activity"/>
    <property type="evidence" value="ECO:0007669"/>
    <property type="project" value="InterPro"/>
</dbReference>
<dbReference type="AlphaFoldDB" id="A0A1G2EWN9"/>
<dbReference type="PANTHER" id="PTHR15394">
    <property type="entry name" value="SERINE HYDROLASE RBBP9"/>
    <property type="match status" value="1"/>
</dbReference>
<dbReference type="InterPro" id="IPR029058">
    <property type="entry name" value="AB_hydrolase_fold"/>
</dbReference>
<sequence length="219" mass="25379">MRKKFLSALSSITLILLAALSAEPISKMINQKNVIIIHGCPQNAEQAMKPEERTYDKHWIPWIKKELTEKGIKTEAPLMPEPWMPDYQKFKAEFEKYDMGENTILVGHSCGTAFLVRWLGETKRKIAKLVLVAPWKIPDKDDKFRKDFYGYQIDETIKDRAKEIIMFTSDNEEPDGKRGLKIFHEILGGKIIELKGRGHYTLRDMKTAEFPELLEVILN</sequence>
<dbReference type="EMBL" id="MHMR01000026">
    <property type="protein sequence ID" value="OGZ30219.1"/>
    <property type="molecule type" value="Genomic_DNA"/>
</dbReference>